<dbReference type="InterPro" id="IPR024629">
    <property type="entry name" value="Ribosomal_mL67"/>
</dbReference>
<dbReference type="GO" id="GO:0003697">
    <property type="term" value="F:single-stranded DNA binding"/>
    <property type="evidence" value="ECO:0007669"/>
    <property type="project" value="InterPro"/>
</dbReference>
<evidence type="ECO:0000256" key="6">
    <source>
        <dbReference type="ARBA" id="ARBA00023163"/>
    </source>
</evidence>
<dbReference type="GO" id="GO:0003735">
    <property type="term" value="F:structural constituent of ribosome"/>
    <property type="evidence" value="ECO:0007669"/>
    <property type="project" value="TreeGrafter"/>
</dbReference>
<dbReference type="EMBL" id="JAUTXT010000001">
    <property type="protein sequence ID" value="KAK3680192.1"/>
    <property type="molecule type" value="Genomic_DNA"/>
</dbReference>
<proteinExistence type="inferred from homology"/>
<comment type="subcellular location">
    <subcellularLocation>
        <location evidence="1">Mitochondrion</location>
    </subcellularLocation>
</comment>
<feature type="compositionally biased region" description="Low complexity" evidence="10">
    <location>
        <begin position="447"/>
        <end position="464"/>
    </location>
</feature>
<feature type="coiled-coil region" evidence="9">
    <location>
        <begin position="206"/>
        <end position="233"/>
    </location>
</feature>
<evidence type="ECO:0000256" key="1">
    <source>
        <dbReference type="ARBA" id="ARBA00004173"/>
    </source>
</evidence>
<feature type="compositionally biased region" description="Basic and acidic residues" evidence="10">
    <location>
        <begin position="419"/>
        <end position="442"/>
    </location>
</feature>
<evidence type="ECO:0000256" key="7">
    <source>
        <dbReference type="ARBA" id="ARBA00023274"/>
    </source>
</evidence>
<keyword evidence="12" id="KW-1185">Reference proteome</keyword>
<evidence type="ECO:0000313" key="12">
    <source>
        <dbReference type="Proteomes" id="UP001274830"/>
    </source>
</evidence>
<reference evidence="11" key="1">
    <citation type="submission" date="2023-07" db="EMBL/GenBank/DDBJ databases">
        <title>Black Yeasts Isolated from many extreme environments.</title>
        <authorList>
            <person name="Coleine C."/>
            <person name="Stajich J.E."/>
            <person name="Selbmann L."/>
        </authorList>
    </citation>
    <scope>NUCLEOTIDE SEQUENCE</scope>
    <source>
        <strain evidence="11">CCFEE 5485</strain>
    </source>
</reference>
<evidence type="ECO:0000256" key="9">
    <source>
        <dbReference type="SAM" id="Coils"/>
    </source>
</evidence>
<keyword evidence="3" id="KW-0689">Ribosomal protein</keyword>
<dbReference type="GO" id="GO:1990904">
    <property type="term" value="C:ribonucleoprotein complex"/>
    <property type="evidence" value="ECO:0007669"/>
    <property type="project" value="UniProtKB-KW"/>
</dbReference>
<keyword evidence="4" id="KW-0805">Transcription regulation</keyword>
<keyword evidence="6" id="KW-0804">Transcription</keyword>
<dbReference type="GO" id="GO:0005739">
    <property type="term" value="C:mitochondrion"/>
    <property type="evidence" value="ECO:0007669"/>
    <property type="project" value="UniProtKB-SubCell"/>
</dbReference>
<accession>A0AAE1C6R2</accession>
<feature type="region of interest" description="Disordered" evidence="10">
    <location>
        <begin position="419"/>
        <end position="486"/>
    </location>
</feature>
<sequence length="672" mass="75203">MKKVRLASSTAPAEHGRYIYAYCNVRTKQVVYSLSHTLNSHASIKQLPDLGANNKPNAIRKDIWRPLYTLALPTTHPHALSQGLDAFQKLREYRKLHELNWTPPLSLSQNYSNADIEHEKQQLEDRGGSKKESVYDVIKRRKRKIRVGMVMNQKANSIADLAAVLIEQEEAGRKAEEKVQKWRLLEREKEVREMLALAEEVEAGKVQEMEARIAEIEKRLADVNDELAGTSRTKLKREAYQLGATRTRMVFAAQAVQDAREAMERDGRDIELIQPEQEDVVAVSAKTAVLPHLEGTPLLIARQLSEDAVRAEDGGLASCDAAILAAQASVAASIGGRSEGSRRAELRVQQLDRAQMELAYNATQSPGYTDDMVAQVPAIMAKLREMEFDLMAKDLEEVEERGENEGLIESLREMVAAREKQLEQEARGEPSTERQYRKKEVVEAPASEDNSASETAAAAASPQEESGKLTDALSSDTQGAEAEAEAEAIEAPIDWSSLLPSFTPRKPSTIPKRGHLRQKLKRLNTPIFSTEGVKVKWHNILDAEFAAAWPANVEHERMGWSKFVAPRGDSEAVDDVGVWREMQAERRKGLGRRGREVGENEIEGEGVGGAFGERVAGRARADREGFVEGLESRILQEVRELDRGREERRRREMEMGVEGERLADEQQQRVDV</sequence>
<dbReference type="AlphaFoldDB" id="A0AAE1C6R2"/>
<evidence type="ECO:0000256" key="5">
    <source>
        <dbReference type="ARBA" id="ARBA00023128"/>
    </source>
</evidence>
<evidence type="ECO:0000256" key="4">
    <source>
        <dbReference type="ARBA" id="ARBA00023015"/>
    </source>
</evidence>
<keyword evidence="9" id="KW-0175">Coiled coil</keyword>
<evidence type="ECO:0000256" key="10">
    <source>
        <dbReference type="SAM" id="MobiDB-lite"/>
    </source>
</evidence>
<feature type="region of interest" description="Disordered" evidence="10">
    <location>
        <begin position="644"/>
        <end position="672"/>
    </location>
</feature>
<keyword evidence="5" id="KW-0496">Mitochondrion</keyword>
<dbReference type="Proteomes" id="UP001274830">
    <property type="component" value="Unassembled WGS sequence"/>
</dbReference>
<evidence type="ECO:0000313" key="11">
    <source>
        <dbReference type="EMBL" id="KAK3680192.1"/>
    </source>
</evidence>
<evidence type="ECO:0000256" key="2">
    <source>
        <dbReference type="ARBA" id="ARBA00010741"/>
    </source>
</evidence>
<dbReference type="GO" id="GO:0005840">
    <property type="term" value="C:ribosome"/>
    <property type="evidence" value="ECO:0007669"/>
    <property type="project" value="UniProtKB-KW"/>
</dbReference>
<dbReference type="Pfam" id="PF12829">
    <property type="entry name" value="Mhr1"/>
    <property type="match status" value="1"/>
</dbReference>
<comment type="caution">
    <text evidence="11">The sequence shown here is derived from an EMBL/GenBank/DDBJ whole genome shotgun (WGS) entry which is preliminary data.</text>
</comment>
<protein>
    <recommendedName>
        <fullName evidence="8">Large ribosomal subunit protein mL67</fullName>
    </recommendedName>
</protein>
<dbReference type="PANTHER" id="PTHR28184">
    <property type="entry name" value="MITOCHONDRIAL HOMOLOGOUS RECOMBINATION PROTEIN 1"/>
    <property type="match status" value="1"/>
</dbReference>
<evidence type="ECO:0000256" key="3">
    <source>
        <dbReference type="ARBA" id="ARBA00022980"/>
    </source>
</evidence>
<gene>
    <name evidence="11" type="ORF">LTR78_000569</name>
</gene>
<dbReference type="GO" id="GO:0000150">
    <property type="term" value="F:DNA strand exchange activity"/>
    <property type="evidence" value="ECO:0007669"/>
    <property type="project" value="InterPro"/>
</dbReference>
<name>A0AAE1C6R2_9PEZI</name>
<organism evidence="11 12">
    <name type="scientific">Recurvomyces mirabilis</name>
    <dbReference type="NCBI Taxonomy" id="574656"/>
    <lineage>
        <taxon>Eukaryota</taxon>
        <taxon>Fungi</taxon>
        <taxon>Dikarya</taxon>
        <taxon>Ascomycota</taxon>
        <taxon>Pezizomycotina</taxon>
        <taxon>Dothideomycetes</taxon>
        <taxon>Dothideomycetidae</taxon>
        <taxon>Mycosphaerellales</taxon>
        <taxon>Teratosphaeriaceae</taxon>
        <taxon>Recurvomyces</taxon>
    </lineage>
</organism>
<dbReference type="PANTHER" id="PTHR28184:SF1">
    <property type="entry name" value="LARGE RIBOSOMAL SUBUNIT PROTEIN ML67"/>
    <property type="match status" value="1"/>
</dbReference>
<keyword evidence="7" id="KW-0687">Ribonucleoprotein</keyword>
<comment type="similarity">
    <text evidence="2">Belongs to the mitochondrion-specific ribosomal protein mL67 family.</text>
</comment>
<evidence type="ECO:0000256" key="8">
    <source>
        <dbReference type="ARBA" id="ARBA00035185"/>
    </source>
</evidence>